<keyword evidence="2" id="KW-1185">Reference proteome</keyword>
<reference evidence="2" key="1">
    <citation type="submission" date="2013-09" db="EMBL/GenBank/DDBJ databases">
        <title>Corchorus olitorius genome sequencing.</title>
        <authorList>
            <person name="Alam M."/>
            <person name="Haque M.S."/>
            <person name="Islam M.S."/>
            <person name="Emdad E.M."/>
            <person name="Islam M.M."/>
            <person name="Ahmed B."/>
            <person name="Halim A."/>
            <person name="Hossen Q.M.M."/>
            <person name="Hossain M.Z."/>
            <person name="Ahmed R."/>
            <person name="Khan M.M."/>
            <person name="Islam R."/>
            <person name="Rashid M.M."/>
            <person name="Khan S.A."/>
            <person name="Rahman M.S."/>
            <person name="Alam M."/>
            <person name="Yahiya A.S."/>
            <person name="Khan M.S."/>
            <person name="Azam M.S."/>
            <person name="Haque T."/>
            <person name="Lashkar M.Z.H."/>
            <person name="Akhand A.I."/>
            <person name="Morshed G."/>
            <person name="Roy S."/>
            <person name="Uddin K.S."/>
            <person name="Rabeya T."/>
            <person name="Hossain A.S."/>
            <person name="Chowdhury A."/>
            <person name="Snigdha A.R."/>
            <person name="Mortoza M.S."/>
            <person name="Matin S.A."/>
            <person name="Hoque S.M.E."/>
            <person name="Islam M.K."/>
            <person name="Roy D.K."/>
            <person name="Haider R."/>
            <person name="Moosa M.M."/>
            <person name="Elias S.M."/>
            <person name="Hasan A.M."/>
            <person name="Jahan S."/>
            <person name="Shafiuddin M."/>
            <person name="Mahmood N."/>
            <person name="Shommy N.S."/>
        </authorList>
    </citation>
    <scope>NUCLEOTIDE SEQUENCE [LARGE SCALE GENOMIC DNA]</scope>
    <source>
        <strain evidence="2">cv. O-4</strain>
    </source>
</reference>
<name>A0A1R3JUI5_9ROSI</name>
<sequence length="74" mass="8392">MTRPTSQGQWVRLSGPPVPSRELSHVARAKAWASWLLEWRAPREAGFTEQRKPPAFDSGRITGRCIHDPNWLVG</sequence>
<dbReference type="OrthoDB" id="1715569at2759"/>
<dbReference type="AntiFam" id="ANF00038">
    <property type="entry name" value="Overlaps SRP RNA, same strand"/>
</dbReference>
<organism evidence="1 2">
    <name type="scientific">Corchorus olitorius</name>
    <dbReference type="NCBI Taxonomy" id="93759"/>
    <lineage>
        <taxon>Eukaryota</taxon>
        <taxon>Viridiplantae</taxon>
        <taxon>Streptophyta</taxon>
        <taxon>Embryophyta</taxon>
        <taxon>Tracheophyta</taxon>
        <taxon>Spermatophyta</taxon>
        <taxon>Magnoliopsida</taxon>
        <taxon>eudicotyledons</taxon>
        <taxon>Gunneridae</taxon>
        <taxon>Pentapetalae</taxon>
        <taxon>rosids</taxon>
        <taxon>malvids</taxon>
        <taxon>Malvales</taxon>
        <taxon>Malvaceae</taxon>
        <taxon>Grewioideae</taxon>
        <taxon>Apeibeae</taxon>
        <taxon>Corchorus</taxon>
    </lineage>
</organism>
<comment type="caution">
    <text evidence="1">The sequence shown here is derived from an EMBL/GenBank/DDBJ whole genome shotgun (WGS) entry which is preliminary data.</text>
</comment>
<evidence type="ECO:0000313" key="1">
    <source>
        <dbReference type="EMBL" id="OMO98543.1"/>
    </source>
</evidence>
<dbReference type="AlphaFoldDB" id="A0A1R3JUI5"/>
<evidence type="ECO:0000313" key="2">
    <source>
        <dbReference type="Proteomes" id="UP000187203"/>
    </source>
</evidence>
<gene>
    <name evidence="1" type="ORF">COLO4_13821</name>
</gene>
<dbReference type="Proteomes" id="UP000187203">
    <property type="component" value="Unassembled WGS sequence"/>
</dbReference>
<accession>A0A1R3JUI5</accession>
<dbReference type="EMBL" id="AWUE01015329">
    <property type="protein sequence ID" value="OMO98543.1"/>
    <property type="molecule type" value="Genomic_DNA"/>
</dbReference>
<proteinExistence type="predicted"/>
<protein>
    <submittedName>
        <fullName evidence="1">Uncharacterized protein</fullName>
    </submittedName>
</protein>